<feature type="signal peptide" evidence="1">
    <location>
        <begin position="1"/>
        <end position="35"/>
    </location>
</feature>
<evidence type="ECO:0000313" key="3">
    <source>
        <dbReference type="Proteomes" id="UP001596528"/>
    </source>
</evidence>
<dbReference type="EMBL" id="JBHTGQ010000018">
    <property type="protein sequence ID" value="MFC7749886.1"/>
    <property type="molecule type" value="Genomic_DNA"/>
</dbReference>
<reference evidence="3" key="1">
    <citation type="journal article" date="2019" name="Int. J. Syst. Evol. Microbiol.">
        <title>The Global Catalogue of Microorganisms (GCM) 10K type strain sequencing project: providing services to taxonomists for standard genome sequencing and annotation.</title>
        <authorList>
            <consortium name="The Broad Institute Genomics Platform"/>
            <consortium name="The Broad Institute Genome Sequencing Center for Infectious Disease"/>
            <person name="Wu L."/>
            <person name="Ma J."/>
        </authorList>
    </citation>
    <scope>NUCLEOTIDE SEQUENCE [LARGE SCALE GENOMIC DNA]</scope>
    <source>
        <strain evidence="3">JCM 18657</strain>
    </source>
</reference>
<dbReference type="RefSeq" id="WP_138788180.1">
    <property type="nucleotide sequence ID" value="NZ_JBHTGQ010000018.1"/>
</dbReference>
<keyword evidence="3" id="KW-1185">Reference proteome</keyword>
<evidence type="ECO:0000256" key="1">
    <source>
        <dbReference type="SAM" id="SignalP"/>
    </source>
</evidence>
<feature type="chain" id="PRO_5047265607" evidence="1">
    <location>
        <begin position="36"/>
        <end position="698"/>
    </location>
</feature>
<proteinExistence type="predicted"/>
<keyword evidence="1" id="KW-0732">Signal</keyword>
<comment type="caution">
    <text evidence="2">The sequence shown here is derived from an EMBL/GenBank/DDBJ whole genome shotgun (WGS) entry which is preliminary data.</text>
</comment>
<protein>
    <submittedName>
        <fullName evidence="2">Uncharacterized protein</fullName>
    </submittedName>
</protein>
<accession>A0ABW2V516</accession>
<name>A0ABW2V516_9BACL</name>
<dbReference type="Proteomes" id="UP001596528">
    <property type="component" value="Unassembled WGS sequence"/>
</dbReference>
<evidence type="ECO:0000313" key="2">
    <source>
        <dbReference type="EMBL" id="MFC7749886.1"/>
    </source>
</evidence>
<organism evidence="2 3">
    <name type="scientific">Paenibacillus thermoaerophilus</name>
    <dbReference type="NCBI Taxonomy" id="1215385"/>
    <lineage>
        <taxon>Bacteria</taxon>
        <taxon>Bacillati</taxon>
        <taxon>Bacillota</taxon>
        <taxon>Bacilli</taxon>
        <taxon>Bacillales</taxon>
        <taxon>Paenibacillaceae</taxon>
        <taxon>Paenibacillus</taxon>
    </lineage>
</organism>
<sequence>MISHTSGSRNRRRAVSLLLAAAIAGSVWSTPAAYAGKEGIYLNAEAYFTLEKIGFTSVSDGTNLQFSIRLHNGSRSAVNFGAYGALVQDSSGRRYSAKLTAKRNALVQPGQEQDYGYVAKLPSGAAPDDLQVIVFAWDYSRKTYMRELGAFSVAAAVEADGANGAGSAVYLNAADEKLPADAAASFAVARLYEVYEEDGGWHLYADLLVTNHGSSALTLPSSIVYQLEDAEGNMLPLEASGPALGAIPAGKTRKLTLKSGVALDGGGNGRPWTVHVEANRADGTELTLASVGANSGGAIAGLGGSEPYIRADGSTTLSFKLDSASAVTLPDKTVVKAVVTLSQSAAKYASLPALQARFQSKSGAGSFEAADTGSHPAYLSANGSEPYVFEASLPADADPDDLQLVLFETAGSGAASAAHPVFVGDLDGVPTKDSLDSEAVAYTLGEKLPLETGGILDEDMSVSLMDLQLYQNESTGYATAVAKFKLTNNDSSALPVPDLLFDLAGPDGRVYSGVRQQNAVSSIAPNTSYMVAYSFQVPGLEPGADVELRAYEQKAGSVSRISLGSFATALQIDETDDNKWNVYPFELVTKEYYRTMNMGSGTFNYMLQLHLDLKRLESIVYDTTLSAIQFEYTDVFGIPLSTATASLTGASRMVSGRNTITIPNIKTSQYGSGDKINVYEVIQTPNGQVKRLLGTFQP</sequence>
<dbReference type="InterPro" id="IPR006311">
    <property type="entry name" value="TAT_signal"/>
</dbReference>
<gene>
    <name evidence="2" type="ORF">ACFQWB_08025</name>
</gene>
<dbReference type="PROSITE" id="PS51318">
    <property type="entry name" value="TAT"/>
    <property type="match status" value="1"/>
</dbReference>